<proteinExistence type="predicted"/>
<dbReference type="Proteomes" id="UP000321726">
    <property type="component" value="Unassembled WGS sequence"/>
</dbReference>
<name>A0ABQ0WDX0_9GAMM</name>
<organism evidence="1 2">
    <name type="scientific">Halomonas cupida</name>
    <dbReference type="NCBI Taxonomy" id="44933"/>
    <lineage>
        <taxon>Bacteria</taxon>
        <taxon>Pseudomonadati</taxon>
        <taxon>Pseudomonadota</taxon>
        <taxon>Gammaproteobacteria</taxon>
        <taxon>Oceanospirillales</taxon>
        <taxon>Halomonadaceae</taxon>
        <taxon>Halomonas</taxon>
    </lineage>
</organism>
<dbReference type="EMBL" id="BJXU01000061">
    <property type="protein sequence ID" value="GEN23806.1"/>
    <property type="molecule type" value="Genomic_DNA"/>
</dbReference>
<gene>
    <name evidence="1" type="ORF">HCU01_17550</name>
</gene>
<comment type="caution">
    <text evidence="1">The sequence shown here is derived from an EMBL/GenBank/DDBJ whole genome shotgun (WGS) entry which is preliminary data.</text>
</comment>
<reference evidence="1 2" key="1">
    <citation type="submission" date="2019-07" db="EMBL/GenBank/DDBJ databases">
        <title>Whole genome shotgun sequence of Halomonas cupida NBRC 102219.</title>
        <authorList>
            <person name="Hosoyama A."/>
            <person name="Uohara A."/>
            <person name="Ohji S."/>
            <person name="Ichikawa N."/>
        </authorList>
    </citation>
    <scope>NUCLEOTIDE SEQUENCE [LARGE SCALE GENOMIC DNA]</scope>
    <source>
        <strain evidence="1 2">NBRC 102219</strain>
    </source>
</reference>
<accession>A0ABQ0WDX0</accession>
<protein>
    <submittedName>
        <fullName evidence="1">Uncharacterized protein</fullName>
    </submittedName>
</protein>
<sequence length="48" mass="5323">MFRCSICAEMLVNVGEIAGMIGVLIGKHSQESRPEIHWGSRNYEKTSG</sequence>
<evidence type="ECO:0000313" key="2">
    <source>
        <dbReference type="Proteomes" id="UP000321726"/>
    </source>
</evidence>
<evidence type="ECO:0000313" key="1">
    <source>
        <dbReference type="EMBL" id="GEN23806.1"/>
    </source>
</evidence>
<keyword evidence="2" id="KW-1185">Reference proteome</keyword>